<sequence>MIFIKVNIMAKEKVKVEFNQEEHGNTLAQLIKSASDTKLKMEAYGDEIKDIKDRAKTELGVDGKMFNQLFSLYHKGTRERFEDEKTEVVELYDTIFE</sequence>
<evidence type="ECO:0000313" key="2">
    <source>
        <dbReference type="Proteomes" id="UP000201129"/>
    </source>
</evidence>
<name>D7RMP3_9CAUD</name>
<evidence type="ECO:0000313" key="1">
    <source>
        <dbReference type="EMBL" id="ADI55559.1"/>
    </source>
</evidence>
<proteinExistence type="predicted"/>
<reference evidence="1 2" key="2">
    <citation type="journal article" date="2011" name="Virol. J.">
        <title>Sequence characteristics of T4-like bacteriophage IME08 benome termini revealed by high throughput sequencing.</title>
        <authorList>
            <person name="Jiang X."/>
            <person name="Jiang H."/>
            <person name="Li C."/>
            <person name="Wang S."/>
            <person name="Mi Z."/>
            <person name="An X."/>
            <person name="Chen J."/>
            <person name="Tong Y."/>
        </authorList>
    </citation>
    <scope>NUCLEOTIDE SEQUENCE [LARGE SCALE GENOMIC DNA]</scope>
</reference>
<accession>D7RMP3</accession>
<protein>
    <submittedName>
        <fullName evidence="1">DsbA dsDNA binding protein</fullName>
    </submittedName>
</protein>
<dbReference type="EMBL" id="HM071924">
    <property type="protein sequence ID" value="ADI55559.1"/>
    <property type="molecule type" value="Genomic_DNA"/>
</dbReference>
<organism evidence="1 2">
    <name type="scientific">Escherichia phage IME08</name>
    <dbReference type="NCBI Taxonomy" id="698728"/>
    <lineage>
        <taxon>Viruses</taxon>
        <taxon>Duplodnaviria</taxon>
        <taxon>Heunggongvirae</taxon>
        <taxon>Uroviricota</taxon>
        <taxon>Caudoviricetes</taxon>
        <taxon>Pantevenvirales</taxon>
        <taxon>Straboviridae</taxon>
        <taxon>Tevenvirinae</taxon>
        <taxon>Dhakavirus</taxon>
        <taxon>Dhakavirus ime08</taxon>
    </lineage>
</organism>
<dbReference type="RefSeq" id="YP_003734380.1">
    <property type="nucleotide sequence ID" value="NC_014260.1"/>
</dbReference>
<dbReference type="OrthoDB" id="21560at10239"/>
<dbReference type="Pfam" id="PF11126">
    <property type="entry name" value="Phage_DsbA"/>
    <property type="match status" value="1"/>
</dbReference>
<dbReference type="InterPro" id="IPR020313">
    <property type="entry name" value="Double-stranded_DNA-bd"/>
</dbReference>
<gene>
    <name evidence="1" type="primary">dsbA</name>
</gene>
<dbReference type="GeneID" id="9384529"/>
<keyword evidence="2" id="KW-1185">Reference proteome</keyword>
<dbReference type="Proteomes" id="UP000201129">
    <property type="component" value="Segment"/>
</dbReference>
<dbReference type="KEGG" id="vg:9384529"/>
<reference evidence="1 2" key="1">
    <citation type="journal article" date="2011" name="Arch. Virol.">
        <title>The complete genome sequence of a novel T4-like bacteriophage, IME08.</title>
        <authorList>
            <person name="Jiang H."/>
            <person name="Jiang X."/>
            <person name="Wang S."/>
            <person name="Li C."/>
            <person name="Chen B."/>
            <person name="An X."/>
            <person name="Mi Z."/>
            <person name="Chen J."/>
            <person name="Tong Y."/>
        </authorList>
    </citation>
    <scope>NUCLEOTIDE SEQUENCE [LARGE SCALE GENOMIC DNA]</scope>
</reference>